<evidence type="ECO:0000256" key="1">
    <source>
        <dbReference type="SAM" id="Phobius"/>
    </source>
</evidence>
<keyword evidence="1" id="KW-0812">Transmembrane</keyword>
<keyword evidence="3" id="KW-1185">Reference proteome</keyword>
<feature type="transmembrane region" description="Helical" evidence="1">
    <location>
        <begin position="6"/>
        <end position="29"/>
    </location>
</feature>
<dbReference type="RefSeq" id="WP_250140758.1">
    <property type="nucleotide sequence ID" value="NZ_JALIQP010000002.1"/>
</dbReference>
<sequence>MTNSVGHLIGVSFAIVASTGAGVFALLSWGIFRNSPFGTAIALLSIGMVALTLYHTMLLVAGPESLALHVIRSAVNTVIAVFLGLLILRHRQLHRAQSRGEPTWTD</sequence>
<comment type="caution">
    <text evidence="2">The sequence shown here is derived from an EMBL/GenBank/DDBJ whole genome shotgun (WGS) entry which is preliminary data.</text>
</comment>
<dbReference type="EMBL" id="JBHSFA010000007">
    <property type="protein sequence ID" value="MFC4542544.1"/>
    <property type="molecule type" value="Genomic_DNA"/>
</dbReference>
<evidence type="ECO:0000313" key="2">
    <source>
        <dbReference type="EMBL" id="MFC4542544.1"/>
    </source>
</evidence>
<keyword evidence="1" id="KW-1133">Transmembrane helix</keyword>
<name>A0ABD5PQD2_9EURY</name>
<organism evidence="2 3">
    <name type="scientific">Halosolutus amylolyticus</name>
    <dbReference type="NCBI Taxonomy" id="2932267"/>
    <lineage>
        <taxon>Archaea</taxon>
        <taxon>Methanobacteriati</taxon>
        <taxon>Methanobacteriota</taxon>
        <taxon>Stenosarchaea group</taxon>
        <taxon>Halobacteria</taxon>
        <taxon>Halobacteriales</taxon>
        <taxon>Natrialbaceae</taxon>
        <taxon>Halosolutus</taxon>
    </lineage>
</organism>
<feature type="transmembrane region" description="Helical" evidence="1">
    <location>
        <begin position="66"/>
        <end position="88"/>
    </location>
</feature>
<keyword evidence="1" id="KW-0472">Membrane</keyword>
<accession>A0ABD5PQD2</accession>
<gene>
    <name evidence="2" type="ORF">ACFO5R_11505</name>
</gene>
<reference evidence="2 3" key="1">
    <citation type="journal article" date="2019" name="Int. J. Syst. Evol. Microbiol.">
        <title>The Global Catalogue of Microorganisms (GCM) 10K type strain sequencing project: providing services to taxonomists for standard genome sequencing and annotation.</title>
        <authorList>
            <consortium name="The Broad Institute Genomics Platform"/>
            <consortium name="The Broad Institute Genome Sequencing Center for Infectious Disease"/>
            <person name="Wu L."/>
            <person name="Ma J."/>
        </authorList>
    </citation>
    <scope>NUCLEOTIDE SEQUENCE [LARGE SCALE GENOMIC DNA]</scope>
    <source>
        <strain evidence="2 3">WLHS5</strain>
    </source>
</reference>
<proteinExistence type="predicted"/>
<dbReference type="Proteomes" id="UP001595898">
    <property type="component" value="Unassembled WGS sequence"/>
</dbReference>
<protein>
    <submittedName>
        <fullName evidence="2">Uncharacterized protein</fullName>
    </submittedName>
</protein>
<evidence type="ECO:0000313" key="3">
    <source>
        <dbReference type="Proteomes" id="UP001595898"/>
    </source>
</evidence>
<dbReference type="AlphaFoldDB" id="A0ABD5PQD2"/>
<feature type="transmembrane region" description="Helical" evidence="1">
    <location>
        <begin position="41"/>
        <end position="60"/>
    </location>
</feature>